<dbReference type="Gene3D" id="2.30.42.10">
    <property type="match status" value="1"/>
</dbReference>
<evidence type="ECO:0000259" key="1">
    <source>
        <dbReference type="Pfam" id="PF05299"/>
    </source>
</evidence>
<reference evidence="2" key="2">
    <citation type="journal article" date="2014" name="ISME J.">
        <title>Microbial stratification in low pH oxic and suboxic macroscopic growths along an acid mine drainage.</title>
        <authorList>
            <person name="Mendez-Garcia C."/>
            <person name="Mesa V."/>
            <person name="Sprenger R.R."/>
            <person name="Richter M."/>
            <person name="Diez M.S."/>
            <person name="Solano J."/>
            <person name="Bargiela R."/>
            <person name="Golyshina O.V."/>
            <person name="Manteca A."/>
            <person name="Ramos J.L."/>
            <person name="Gallego J.R."/>
            <person name="Llorente I."/>
            <person name="Martins Dos Santos V.A."/>
            <person name="Jensen O.N."/>
            <person name="Pelaez A.I."/>
            <person name="Sanchez J."/>
            <person name="Ferrer M."/>
        </authorList>
    </citation>
    <scope>NUCLEOTIDE SEQUENCE</scope>
</reference>
<sequence length="320" mass="36998">HSWNGKYRRPWDLQTDNYQIPQRTDLLWVYEGMNQYLGDLLSFRSGIRKPSEYPQYLAMLYSQMATEPGRYTEPLIDLTTGAPYFYMTGFGEYPSIRRSAGDFYVEGELLWLDVDTIIREKTHGKKSLDNFLHLYSLPKLTGPITKPYTRADIEHLLYEVCPYDWHAFFQRHVYEVAKLPPTGELKRSGWRLVYTAKPNPFITATEETYHMNFQWLTYGFNIKAGALSDVREGSPAWHAGMAPGMKLVAVDGQSYTPKVLRYYLVQAEHDHEPTTFTVAQDGWVHRIKVSYFGGPRFPHLVRIPGTVNMLAKIMAPHAGR</sequence>
<gene>
    <name evidence="2" type="ORF">B1A_06716</name>
</gene>
<reference evidence="2" key="1">
    <citation type="submission" date="2013-08" db="EMBL/GenBank/DDBJ databases">
        <authorList>
            <person name="Mendez C."/>
            <person name="Richter M."/>
            <person name="Ferrer M."/>
            <person name="Sanchez J."/>
        </authorList>
    </citation>
    <scope>NUCLEOTIDE SEQUENCE</scope>
</reference>
<dbReference type="Pfam" id="PF05299">
    <property type="entry name" value="Peptidase_M61"/>
    <property type="match status" value="1"/>
</dbReference>
<dbReference type="EMBL" id="AUZX01004872">
    <property type="protein sequence ID" value="EQD69717.1"/>
    <property type="molecule type" value="Genomic_DNA"/>
</dbReference>
<feature type="non-terminal residue" evidence="2">
    <location>
        <position position="1"/>
    </location>
</feature>
<dbReference type="Gene3D" id="1.10.390.10">
    <property type="entry name" value="Neutral Protease Domain 2"/>
    <property type="match status" value="1"/>
</dbReference>
<accession>T1BJ36</accession>
<dbReference type="InterPro" id="IPR027268">
    <property type="entry name" value="Peptidase_M4/M1_CTD_sf"/>
</dbReference>
<feature type="domain" description="Peptidase M61 catalytic" evidence="1">
    <location>
        <begin position="1"/>
        <end position="110"/>
    </location>
</feature>
<evidence type="ECO:0000313" key="2">
    <source>
        <dbReference type="EMBL" id="EQD69717.1"/>
    </source>
</evidence>
<name>T1BJ36_9ZZZZ</name>
<dbReference type="InterPro" id="IPR007963">
    <property type="entry name" value="Peptidase_M61_catalytic"/>
</dbReference>
<protein>
    <submittedName>
        <fullName evidence="2">Peptidase M61 domain protein</fullName>
    </submittedName>
</protein>
<organism evidence="2">
    <name type="scientific">mine drainage metagenome</name>
    <dbReference type="NCBI Taxonomy" id="410659"/>
    <lineage>
        <taxon>unclassified sequences</taxon>
        <taxon>metagenomes</taxon>
        <taxon>ecological metagenomes</taxon>
    </lineage>
</organism>
<proteinExistence type="predicted"/>
<dbReference type="SUPFAM" id="SSF50156">
    <property type="entry name" value="PDZ domain-like"/>
    <property type="match status" value="1"/>
</dbReference>
<dbReference type="AlphaFoldDB" id="T1BJ36"/>
<comment type="caution">
    <text evidence="2">The sequence shown here is derived from an EMBL/GenBank/DDBJ whole genome shotgun (WGS) entry which is preliminary data.</text>
</comment>
<dbReference type="InterPro" id="IPR036034">
    <property type="entry name" value="PDZ_sf"/>
</dbReference>